<feature type="domain" description="Spore germination protein N-terminal" evidence="9">
    <location>
        <begin position="28"/>
        <end position="199"/>
    </location>
</feature>
<evidence type="ECO:0000259" key="8">
    <source>
        <dbReference type="Pfam" id="PF05504"/>
    </source>
</evidence>
<evidence type="ECO:0000256" key="2">
    <source>
        <dbReference type="ARBA" id="ARBA00007886"/>
    </source>
</evidence>
<evidence type="ECO:0000313" key="11">
    <source>
        <dbReference type="Proteomes" id="UP000192486"/>
    </source>
</evidence>
<evidence type="ECO:0000256" key="6">
    <source>
        <dbReference type="ARBA" id="ARBA00023139"/>
    </source>
</evidence>
<dbReference type="Gene3D" id="3.30.300.210">
    <property type="entry name" value="Nutrient germinant receptor protein C, domain 3"/>
    <property type="match status" value="1"/>
</dbReference>
<comment type="similarity">
    <text evidence="2">Belongs to the GerABKC lipoprotein family.</text>
</comment>
<name>A0ABM6JUI3_SPOUR</name>
<feature type="domain" description="Spore germination GerAC-like C-terminal" evidence="8">
    <location>
        <begin position="224"/>
        <end position="371"/>
    </location>
</feature>
<organism evidence="10 11">
    <name type="scientific">Sporosarcina ureae</name>
    <dbReference type="NCBI Taxonomy" id="1571"/>
    <lineage>
        <taxon>Bacteria</taxon>
        <taxon>Bacillati</taxon>
        <taxon>Bacillota</taxon>
        <taxon>Bacilli</taxon>
        <taxon>Bacillales</taxon>
        <taxon>Caryophanaceae</taxon>
        <taxon>Sporosarcina</taxon>
    </lineage>
</organism>
<dbReference type="RefSeq" id="WP_029054191.1">
    <property type="nucleotide sequence ID" value="NZ_CP015108.1"/>
</dbReference>
<gene>
    <name evidence="10" type="ORF">SporoS204_06815</name>
</gene>
<comment type="subcellular location">
    <subcellularLocation>
        <location evidence="1">Membrane</location>
        <topology evidence="1">Lipid-anchor</topology>
    </subcellularLocation>
</comment>
<accession>A0ABM6JUI3</accession>
<evidence type="ECO:0000313" key="10">
    <source>
        <dbReference type="EMBL" id="ARF13880.1"/>
    </source>
</evidence>
<protein>
    <submittedName>
        <fullName evidence="10">Uncharacterized protein</fullName>
    </submittedName>
</protein>
<evidence type="ECO:0000259" key="9">
    <source>
        <dbReference type="Pfam" id="PF25198"/>
    </source>
</evidence>
<sequence>MKFLSMSKWFMVVLCMSGVLLQYGCAFKDIDKRLFVSAIGIDPAENVENGYKVTLKVALPFGAIKDSERPSFAYLSREGQSIGEAIRMLETHVDKVLELGHMKTIIVHEKLLRDDMQSFMDYFIRRGDIQLIAYVAGARPSAETILKVEPNTEAPASVALINFFGATANDSPYVVTTYLFQLRRDILADGINPVLPLIETNAGGDELIVNNSVVVDGREDPAVLSTIETKYFNSLLKDSTGFTYLVKEGSLKLLLNFSQSKMTYQFVPSKGSGAPRAIDMHIVMKGTIGEANKDLSIAKLDDYNSLASKDVKQRVMHFLTKMQEENLDPFGFGLRYRATRLHTEDIFTTWQKAYPDIEFKVTVDVKLQGTGSIE</sequence>
<dbReference type="Proteomes" id="UP000192486">
    <property type="component" value="Chromosome"/>
</dbReference>
<evidence type="ECO:0000256" key="7">
    <source>
        <dbReference type="ARBA" id="ARBA00023288"/>
    </source>
</evidence>
<dbReference type="Pfam" id="PF05504">
    <property type="entry name" value="Spore_GerAC"/>
    <property type="match status" value="1"/>
</dbReference>
<keyword evidence="6" id="KW-0564">Palmitate</keyword>
<dbReference type="InterPro" id="IPR038501">
    <property type="entry name" value="Spore_GerAC_C_sf"/>
</dbReference>
<dbReference type="NCBIfam" id="TIGR02887">
    <property type="entry name" value="spore_ger_x_C"/>
    <property type="match status" value="1"/>
</dbReference>
<dbReference type="PANTHER" id="PTHR35789:SF1">
    <property type="entry name" value="SPORE GERMINATION PROTEIN B3"/>
    <property type="match status" value="1"/>
</dbReference>
<evidence type="ECO:0000256" key="4">
    <source>
        <dbReference type="ARBA" id="ARBA00022729"/>
    </source>
</evidence>
<reference evidence="10 11" key="1">
    <citation type="submission" date="2016-04" db="EMBL/GenBank/DDBJ databases">
        <title>Comparative Genomics and Epigenetics of Sporosarcina ureae.</title>
        <authorList>
            <person name="Oliver A.S."/>
            <person name="Cooper K.K."/>
        </authorList>
    </citation>
    <scope>NUCLEOTIDE SEQUENCE [LARGE SCALE GENOMIC DNA]</scope>
    <source>
        <strain evidence="10 11">S204</strain>
    </source>
</reference>
<keyword evidence="3" id="KW-0309">Germination</keyword>
<evidence type="ECO:0000256" key="3">
    <source>
        <dbReference type="ARBA" id="ARBA00022544"/>
    </source>
</evidence>
<keyword evidence="4" id="KW-0732">Signal</keyword>
<dbReference type="PANTHER" id="PTHR35789">
    <property type="entry name" value="SPORE GERMINATION PROTEIN B3"/>
    <property type="match status" value="1"/>
</dbReference>
<proteinExistence type="inferred from homology"/>
<dbReference type="InterPro" id="IPR008844">
    <property type="entry name" value="Spore_GerAC-like"/>
</dbReference>
<dbReference type="Pfam" id="PF25198">
    <property type="entry name" value="Spore_GerAC_N"/>
    <property type="match status" value="1"/>
</dbReference>
<keyword evidence="5" id="KW-0472">Membrane</keyword>
<dbReference type="InterPro" id="IPR057336">
    <property type="entry name" value="GerAC_N"/>
</dbReference>
<evidence type="ECO:0000256" key="1">
    <source>
        <dbReference type="ARBA" id="ARBA00004635"/>
    </source>
</evidence>
<evidence type="ECO:0000256" key="5">
    <source>
        <dbReference type="ARBA" id="ARBA00023136"/>
    </source>
</evidence>
<keyword evidence="11" id="KW-1185">Reference proteome</keyword>
<dbReference type="InterPro" id="IPR046953">
    <property type="entry name" value="Spore_GerAC-like_C"/>
</dbReference>
<dbReference type="EMBL" id="CP015108">
    <property type="protein sequence ID" value="ARF13880.1"/>
    <property type="molecule type" value="Genomic_DNA"/>
</dbReference>
<keyword evidence="7" id="KW-0449">Lipoprotein</keyword>